<dbReference type="AlphaFoldDB" id="G2Y0H4"/>
<protein>
    <submittedName>
        <fullName evidence="2">Uncharacterized protein</fullName>
    </submittedName>
</protein>
<evidence type="ECO:0000313" key="2">
    <source>
        <dbReference type="EMBL" id="CCD46139.1"/>
    </source>
</evidence>
<dbReference type="Proteomes" id="UP000008177">
    <property type="component" value="Unplaced contigs"/>
</dbReference>
<proteinExistence type="predicted"/>
<dbReference type="STRING" id="999810.G2Y0H4"/>
<gene>
    <name evidence="2" type="ORF">BofuT4_P116890.1</name>
</gene>
<evidence type="ECO:0000256" key="1">
    <source>
        <dbReference type="SAM" id="MobiDB-lite"/>
    </source>
</evidence>
<dbReference type="eggNOG" id="ENOG502T24R">
    <property type="taxonomic scope" value="Eukaryota"/>
</dbReference>
<feature type="region of interest" description="Disordered" evidence="1">
    <location>
        <begin position="127"/>
        <end position="174"/>
    </location>
</feature>
<reference evidence="3" key="1">
    <citation type="journal article" date="2011" name="PLoS Genet.">
        <title>Genomic analysis of the necrotrophic fungal pathogens Sclerotinia sclerotiorum and Botrytis cinerea.</title>
        <authorList>
            <person name="Amselem J."/>
            <person name="Cuomo C.A."/>
            <person name="van Kan J.A."/>
            <person name="Viaud M."/>
            <person name="Benito E.P."/>
            <person name="Couloux A."/>
            <person name="Coutinho P.M."/>
            <person name="de Vries R.P."/>
            <person name="Dyer P.S."/>
            <person name="Fillinger S."/>
            <person name="Fournier E."/>
            <person name="Gout L."/>
            <person name="Hahn M."/>
            <person name="Kohn L."/>
            <person name="Lapalu N."/>
            <person name="Plummer K.M."/>
            <person name="Pradier J.M."/>
            <person name="Quevillon E."/>
            <person name="Sharon A."/>
            <person name="Simon A."/>
            <person name="ten Have A."/>
            <person name="Tudzynski B."/>
            <person name="Tudzynski P."/>
            <person name="Wincker P."/>
            <person name="Andrew M."/>
            <person name="Anthouard V."/>
            <person name="Beever R.E."/>
            <person name="Beffa R."/>
            <person name="Benoit I."/>
            <person name="Bouzid O."/>
            <person name="Brault B."/>
            <person name="Chen Z."/>
            <person name="Choquer M."/>
            <person name="Collemare J."/>
            <person name="Cotton P."/>
            <person name="Danchin E.G."/>
            <person name="Da Silva C."/>
            <person name="Gautier A."/>
            <person name="Giraud C."/>
            <person name="Giraud T."/>
            <person name="Gonzalez C."/>
            <person name="Grossetete S."/>
            <person name="Guldener U."/>
            <person name="Henrissat B."/>
            <person name="Howlett B.J."/>
            <person name="Kodira C."/>
            <person name="Kretschmer M."/>
            <person name="Lappartient A."/>
            <person name="Leroch M."/>
            <person name="Levis C."/>
            <person name="Mauceli E."/>
            <person name="Neuveglise C."/>
            <person name="Oeser B."/>
            <person name="Pearson M."/>
            <person name="Poulain J."/>
            <person name="Poussereau N."/>
            <person name="Quesneville H."/>
            <person name="Rascle C."/>
            <person name="Schumacher J."/>
            <person name="Segurens B."/>
            <person name="Sexton A."/>
            <person name="Silva E."/>
            <person name="Sirven C."/>
            <person name="Soanes D.M."/>
            <person name="Talbot N.J."/>
            <person name="Templeton M."/>
            <person name="Yandava C."/>
            <person name="Yarden O."/>
            <person name="Zeng Q."/>
            <person name="Rollins J.A."/>
            <person name="Lebrun M.H."/>
            <person name="Dickman M."/>
        </authorList>
    </citation>
    <scope>NUCLEOTIDE SEQUENCE [LARGE SCALE GENOMIC DNA]</scope>
    <source>
        <strain evidence="3">T4</strain>
    </source>
</reference>
<dbReference type="OrthoDB" id="3595619at2759"/>
<dbReference type="EMBL" id="FQ790281">
    <property type="protein sequence ID" value="CCD46139.1"/>
    <property type="molecule type" value="Genomic_DNA"/>
</dbReference>
<dbReference type="InParanoid" id="G2Y0H4"/>
<feature type="region of interest" description="Disordered" evidence="1">
    <location>
        <begin position="339"/>
        <end position="392"/>
    </location>
</feature>
<dbReference type="HOGENOM" id="CLU_478947_0_0_1"/>
<evidence type="ECO:0000313" key="3">
    <source>
        <dbReference type="Proteomes" id="UP000008177"/>
    </source>
</evidence>
<feature type="compositionally biased region" description="Basic and acidic residues" evidence="1">
    <location>
        <begin position="344"/>
        <end position="356"/>
    </location>
</feature>
<accession>G2Y0H4</accession>
<sequence>MQYLPAAKKRKFGVPFAFNFEEAFSGVSIFDGLLYTWLFPACFPLEIFSLSFSIVYCLLSSVLLSFTFNPNRVRYEVVVMQFLSRFLTDAQMAWLTSSINCCAAGDEVESCEPEKSMRIINGQPQLISPPLSQSPERPPTASAFERPDTRGKERARTRSRTSSRGSSFTLKRNVSSRASNRMVISAPYNFQHHTETSYVREPERVVLRKEPRLRPLELSIYLPGNRLSPLPEFGPHFNEDKTNRPLVHMRSESALEFRVPRKPVLSTVMERRSMNTEELLNALSNDLPHERPTRLRANTEPLAYERVKSALLENMELDKKLKELDDAIERRSIYLPSRPVSRASRAESRQERRESIYSEFTEPMPAITELPLHHIDHRPQTAPSRPRRMKSLDSSLHAPKLLKERPLPPPLPLVLQTPQIINQRKSLSRVSSWLFPSGSEQQHSRHMSLDSVTNTPRPVTSRDGFYQCIEVKEVHNPHSVSSVSSIRSEVDGNEDYEATSWSDSPSLGYGPRYARGLGYEVRIGADSKGLQVAPPSRDGARTFGGSEKGEEARWSMAYGYGKDSVGVAI</sequence>
<name>G2Y0H4_BOTF4</name>
<feature type="compositionally biased region" description="Basic and acidic residues" evidence="1">
    <location>
        <begin position="145"/>
        <end position="156"/>
    </location>
</feature>
<organism evidence="2 3">
    <name type="scientific">Botryotinia fuckeliana (strain T4)</name>
    <name type="common">Noble rot fungus</name>
    <name type="synonym">Botrytis cinerea</name>
    <dbReference type="NCBI Taxonomy" id="999810"/>
    <lineage>
        <taxon>Eukaryota</taxon>
        <taxon>Fungi</taxon>
        <taxon>Dikarya</taxon>
        <taxon>Ascomycota</taxon>
        <taxon>Pezizomycotina</taxon>
        <taxon>Leotiomycetes</taxon>
        <taxon>Helotiales</taxon>
        <taxon>Sclerotiniaceae</taxon>
        <taxon>Botrytis</taxon>
    </lineage>
</organism>